<dbReference type="NCBIfam" id="NF006330">
    <property type="entry name" value="PRK08560.1"/>
    <property type="match status" value="1"/>
</dbReference>
<dbReference type="OrthoDB" id="8389at2157"/>
<evidence type="ECO:0000313" key="9">
    <source>
        <dbReference type="EMBL" id="PAV07505.1"/>
    </source>
</evidence>
<evidence type="ECO:0000256" key="5">
    <source>
        <dbReference type="ARBA" id="ARBA00022917"/>
    </source>
</evidence>
<keyword evidence="2 8" id="KW-0436">Ligase</keyword>
<keyword evidence="11" id="KW-1185">Reference proteome</keyword>
<evidence type="ECO:0000313" key="11">
    <source>
        <dbReference type="Proteomes" id="UP000217528"/>
    </source>
</evidence>
<comment type="function">
    <text evidence="8">Catalyzes the attachment of tyrosine to tRNA(Tyr) in a two-step reaction: tyrosine is first activated by ATP to form Tyr-AMP and then transferred to the acceptor end of tRNA(Tyr).</text>
</comment>
<reference evidence="9 11" key="2">
    <citation type="journal article" date="2017" name="BMC Genomics">
        <title>Genomic analysis of methanogenic archaea reveals a shift towards energy conservation.</title>
        <authorList>
            <person name="Gilmore S.P."/>
            <person name="Henske J.K."/>
            <person name="Sexton J.A."/>
            <person name="Solomon K.V."/>
            <person name="Seppala S."/>
            <person name="Yoo J.I."/>
            <person name="Huyett L.M."/>
            <person name="Pressman A."/>
            <person name="Cogan J.Z."/>
            <person name="Kivenson V."/>
            <person name="Peng X."/>
            <person name="Tan Y."/>
            <person name="Valentine D.L."/>
            <person name="O'Malley M.A."/>
        </authorList>
    </citation>
    <scope>NUCLEOTIDE SEQUENCE [LARGE SCALE GENOMIC DNA]</scope>
    <source>
        <strain evidence="9 11">1R-7</strain>
    </source>
</reference>
<evidence type="ECO:0000256" key="6">
    <source>
        <dbReference type="ARBA" id="ARBA00023146"/>
    </source>
</evidence>
<comment type="subunit">
    <text evidence="8">Homodimer.</text>
</comment>
<dbReference type="Proteomes" id="UP000246004">
    <property type="component" value="Unassembled WGS sequence"/>
</dbReference>
<keyword evidence="3 8" id="KW-0547">Nucleotide-binding</keyword>
<accession>A0A2A2HDQ5</accession>
<feature type="binding site" evidence="8">
    <location>
        <position position="163"/>
    </location>
    <ligand>
        <name>L-tyrosine</name>
        <dbReference type="ChEBI" id="CHEBI:58315"/>
    </ligand>
</feature>
<dbReference type="EMBL" id="LMVN01000012">
    <property type="protein sequence ID" value="PAV07505.1"/>
    <property type="molecule type" value="Genomic_DNA"/>
</dbReference>
<feature type="binding site" evidence="8">
    <location>
        <position position="156"/>
    </location>
    <ligand>
        <name>L-tyrosine</name>
        <dbReference type="ChEBI" id="CHEBI:58315"/>
    </ligand>
</feature>
<dbReference type="GO" id="GO:0006437">
    <property type="term" value="P:tyrosyl-tRNA aminoacylation"/>
    <property type="evidence" value="ECO:0007669"/>
    <property type="project" value="UniProtKB-UniRule"/>
</dbReference>
<dbReference type="EC" id="6.1.1.1" evidence="8"/>
<evidence type="ECO:0000256" key="3">
    <source>
        <dbReference type="ARBA" id="ARBA00022741"/>
    </source>
</evidence>
<dbReference type="PRINTS" id="PR01040">
    <property type="entry name" value="TRNASYNTHTYR"/>
</dbReference>
<feature type="binding site" evidence="8">
    <location>
        <position position="216"/>
    </location>
    <ligand>
        <name>ATP</name>
        <dbReference type="ChEBI" id="CHEBI:30616"/>
    </ligand>
</feature>
<dbReference type="Gene3D" id="3.40.50.620">
    <property type="entry name" value="HUPs"/>
    <property type="match status" value="1"/>
</dbReference>
<dbReference type="InterPro" id="IPR023684">
    <property type="entry name" value="Tyr-tRNA-ligase_3"/>
</dbReference>
<dbReference type="HAMAP" id="MF_02008">
    <property type="entry name" value="Tyr_tRNA_synth_type3"/>
    <property type="match status" value="1"/>
</dbReference>
<evidence type="ECO:0000256" key="4">
    <source>
        <dbReference type="ARBA" id="ARBA00022840"/>
    </source>
</evidence>
<evidence type="ECO:0000256" key="7">
    <source>
        <dbReference type="ARBA" id="ARBA00048248"/>
    </source>
</evidence>
<reference evidence="10 12" key="1">
    <citation type="submission" date="2016-04" db="EMBL/GenBank/DDBJ databases">
        <title>Genome sequence of Methanosphaera cuniculi DSM 4103.</title>
        <authorList>
            <person name="Poehlein A."/>
            <person name="Seedorf H."/>
            <person name="Daniel R."/>
        </authorList>
    </citation>
    <scope>NUCLEOTIDE SEQUENCE [LARGE SCALE GENOMIC DNA]</scope>
    <source>
        <strain evidence="10 12">DSM 4103</strain>
    </source>
</reference>
<dbReference type="InterPro" id="IPR050489">
    <property type="entry name" value="Tyr-tRNA_synthase"/>
</dbReference>
<dbReference type="GO" id="GO:0004831">
    <property type="term" value="F:tyrosine-tRNA ligase activity"/>
    <property type="evidence" value="ECO:0007669"/>
    <property type="project" value="UniProtKB-UniRule"/>
</dbReference>
<gene>
    <name evidence="8 10" type="primary">tyrS</name>
    <name evidence="9" type="ORF">ASJ82_02930</name>
    <name evidence="10" type="ORF">MSCUN_14010</name>
</gene>
<dbReference type="InterPro" id="IPR014729">
    <property type="entry name" value="Rossmann-like_a/b/a_fold"/>
</dbReference>
<dbReference type="InterPro" id="IPR002305">
    <property type="entry name" value="aa-tRNA-synth_Ic"/>
</dbReference>
<dbReference type="InterPro" id="IPR023617">
    <property type="entry name" value="Tyr-tRNA-ligase_arc/euk-type"/>
</dbReference>
<protein>
    <recommendedName>
        <fullName evidence="8">Tyrosine--tRNA ligase</fullName>
        <ecNumber evidence="8">6.1.1.1</ecNumber>
    </recommendedName>
    <alternativeName>
        <fullName evidence="8">Tyrosyl-tRNA synthetase</fullName>
        <shortName evidence="8">TyrRS</shortName>
    </alternativeName>
</protein>
<dbReference type="GO" id="GO:0005524">
    <property type="term" value="F:ATP binding"/>
    <property type="evidence" value="ECO:0007669"/>
    <property type="project" value="UniProtKB-UniRule"/>
</dbReference>
<comment type="catalytic activity">
    <reaction evidence="7 8">
        <text>tRNA(Tyr) + L-tyrosine + ATP = L-tyrosyl-tRNA(Tyr) + AMP + diphosphate + H(+)</text>
        <dbReference type="Rhea" id="RHEA:10220"/>
        <dbReference type="Rhea" id="RHEA-COMP:9706"/>
        <dbReference type="Rhea" id="RHEA-COMP:9707"/>
        <dbReference type="ChEBI" id="CHEBI:15378"/>
        <dbReference type="ChEBI" id="CHEBI:30616"/>
        <dbReference type="ChEBI" id="CHEBI:33019"/>
        <dbReference type="ChEBI" id="CHEBI:58315"/>
        <dbReference type="ChEBI" id="CHEBI:78442"/>
        <dbReference type="ChEBI" id="CHEBI:78536"/>
        <dbReference type="ChEBI" id="CHEBI:456215"/>
        <dbReference type="EC" id="6.1.1.1"/>
    </reaction>
</comment>
<dbReference type="EMBL" id="LWMS01000045">
    <property type="protein sequence ID" value="PWL07650.1"/>
    <property type="molecule type" value="Genomic_DNA"/>
</dbReference>
<dbReference type="PROSITE" id="PS00178">
    <property type="entry name" value="AA_TRNA_LIGASE_I"/>
    <property type="match status" value="1"/>
</dbReference>
<proteinExistence type="inferred from homology"/>
<dbReference type="InterPro" id="IPR002307">
    <property type="entry name" value="Tyr-tRNA-ligase"/>
</dbReference>
<keyword evidence="1 8" id="KW-0963">Cytoplasm</keyword>
<dbReference type="Proteomes" id="UP000217528">
    <property type="component" value="Unassembled WGS sequence"/>
</dbReference>
<dbReference type="GO" id="GO:0005737">
    <property type="term" value="C:cytoplasm"/>
    <property type="evidence" value="ECO:0007669"/>
    <property type="project" value="UniProtKB-SubCell"/>
</dbReference>
<evidence type="ECO:0000313" key="12">
    <source>
        <dbReference type="Proteomes" id="UP000246004"/>
    </source>
</evidence>
<feature type="binding site" evidence="8">
    <location>
        <position position="160"/>
    </location>
    <ligand>
        <name>L-tyrosine</name>
        <dbReference type="ChEBI" id="CHEBI:58315"/>
    </ligand>
</feature>
<evidence type="ECO:0000256" key="1">
    <source>
        <dbReference type="ARBA" id="ARBA00022490"/>
    </source>
</evidence>
<comment type="caution">
    <text evidence="9">The sequence shown here is derived from an EMBL/GenBank/DDBJ whole genome shotgun (WGS) entry which is preliminary data.</text>
</comment>
<evidence type="ECO:0000256" key="2">
    <source>
        <dbReference type="ARBA" id="ARBA00022598"/>
    </source>
</evidence>
<sequence>MDVGEAIDNIARDTEEIIELEDLRKLIESDDEKVAYVGFEPSGKIHLGHALTIRRMMALRDAGFKIKIFIANLHAYLNGKGTLDELDELAESNIKSFKALGLVDDTEYIIGSDRITPEYMIKVFQAAQMITISRAQRSMAQVSRDKDNHNVAEALYPIMQALDMYSLGVSVAVGGMEQRKIHMLAREILPKVGYPAPVCIHIPLIHGTDGSDKMSSSKGNFVAVDDDEKTIKDKINKSFCPIGVVEDNPVMEIAHYYIFSDNEKIHIERPEKFGGNLDLTETELHNVYANEELHPMDLKNAVADYLIEYLRPVREYMAEN</sequence>
<dbReference type="Pfam" id="PF00579">
    <property type="entry name" value="tRNA-synt_1b"/>
    <property type="match status" value="1"/>
</dbReference>
<organism evidence="9 11">
    <name type="scientific">Methanosphaera cuniculi</name>
    <dbReference type="NCBI Taxonomy" id="1077256"/>
    <lineage>
        <taxon>Archaea</taxon>
        <taxon>Methanobacteriati</taxon>
        <taxon>Methanobacteriota</taxon>
        <taxon>Methanomada group</taxon>
        <taxon>Methanobacteria</taxon>
        <taxon>Methanobacteriales</taxon>
        <taxon>Methanobacteriaceae</taxon>
        <taxon>Methanosphaera</taxon>
    </lineage>
</organism>
<feature type="short sequence motif" description="'HIGH' region" evidence="8">
    <location>
        <begin position="41"/>
        <end position="49"/>
    </location>
</feature>
<comment type="similarity">
    <text evidence="8">Belongs to the class-I aminoacyl-tRNA synthetase family. TyrS type 3 subfamily.</text>
</comment>
<feature type="binding site" evidence="8">
    <location>
        <position position="36"/>
    </location>
    <ligand>
        <name>L-tyrosine</name>
        <dbReference type="ChEBI" id="CHEBI:58315"/>
    </ligand>
</feature>
<dbReference type="PANTHER" id="PTHR46264:SF4">
    <property type="entry name" value="TYROSINE--TRNA LIGASE, CYTOPLASMIC"/>
    <property type="match status" value="1"/>
</dbReference>
<dbReference type="RefSeq" id="WP_095608571.1">
    <property type="nucleotide sequence ID" value="NZ_LMVN01000012.1"/>
</dbReference>
<dbReference type="AlphaFoldDB" id="A0A2A2HDQ5"/>
<evidence type="ECO:0000313" key="10">
    <source>
        <dbReference type="EMBL" id="PWL07650.1"/>
    </source>
</evidence>
<feature type="short sequence motif" description="'KMSKS' region" evidence="8">
    <location>
        <begin position="213"/>
        <end position="217"/>
    </location>
</feature>
<keyword evidence="6 8" id="KW-0030">Aminoacyl-tRNA synthetase</keyword>
<dbReference type="Gene3D" id="1.10.240.10">
    <property type="entry name" value="Tyrosyl-Transfer RNA Synthetase"/>
    <property type="match status" value="1"/>
</dbReference>
<keyword evidence="5 8" id="KW-0648">Protein biosynthesis</keyword>
<comment type="subcellular location">
    <subcellularLocation>
        <location evidence="8">Cytoplasm</location>
    </subcellularLocation>
</comment>
<dbReference type="PANTHER" id="PTHR46264">
    <property type="entry name" value="TYROSINE-TRNA LIGASE"/>
    <property type="match status" value="1"/>
</dbReference>
<dbReference type="SUPFAM" id="SSF52374">
    <property type="entry name" value="Nucleotidylyl transferase"/>
    <property type="match status" value="1"/>
</dbReference>
<dbReference type="PIRSF" id="PIRSF006588">
    <property type="entry name" value="TyrRS_arch_euk"/>
    <property type="match status" value="1"/>
</dbReference>
<name>A0A2A2HDQ5_9EURY</name>
<evidence type="ECO:0000256" key="8">
    <source>
        <dbReference type="HAMAP-Rule" id="MF_02008"/>
    </source>
</evidence>
<feature type="binding site" evidence="8">
    <location>
        <position position="178"/>
    </location>
    <ligand>
        <name>L-tyrosine</name>
        <dbReference type="ChEBI" id="CHEBI:58315"/>
    </ligand>
</feature>
<dbReference type="InterPro" id="IPR001412">
    <property type="entry name" value="aa-tRNA-synth_I_CS"/>
</dbReference>
<dbReference type="NCBIfam" id="TIGR00234">
    <property type="entry name" value="tyrS"/>
    <property type="match status" value="1"/>
</dbReference>
<keyword evidence="4 8" id="KW-0067">ATP-binding</keyword>